<name>A0A072NTV0_SCHAZ</name>
<gene>
    <name evidence="8" type="ORF">M670_04207</name>
</gene>
<dbReference type="EMBL" id="JJRY01000024">
    <property type="protein sequence ID" value="KEF36645.1"/>
    <property type="molecule type" value="Genomic_DNA"/>
</dbReference>
<evidence type="ECO:0000256" key="2">
    <source>
        <dbReference type="ARBA" id="ARBA00008814"/>
    </source>
</evidence>
<dbReference type="PROSITE" id="PS50983">
    <property type="entry name" value="FE_B12_PBP"/>
    <property type="match status" value="1"/>
</dbReference>
<dbReference type="GO" id="GO:0005886">
    <property type="term" value="C:plasma membrane"/>
    <property type="evidence" value="ECO:0007669"/>
    <property type="project" value="UniProtKB-SubCell"/>
</dbReference>
<comment type="similarity">
    <text evidence="2">Belongs to the bacterial solute-binding protein 8 family.</text>
</comment>
<evidence type="ECO:0000259" key="7">
    <source>
        <dbReference type="PROSITE" id="PS50983"/>
    </source>
</evidence>
<comment type="subcellular location">
    <subcellularLocation>
        <location evidence="1">Cell membrane</location>
        <topology evidence="1">Lipid-anchor</topology>
    </subcellularLocation>
</comment>
<dbReference type="Pfam" id="PF01497">
    <property type="entry name" value="Peripla_BP_2"/>
    <property type="match status" value="1"/>
</dbReference>
<dbReference type="OrthoDB" id="63946at2"/>
<dbReference type="AlphaFoldDB" id="A0A072NTV0"/>
<evidence type="ECO:0000256" key="4">
    <source>
        <dbReference type="ARBA" id="ARBA00022729"/>
    </source>
</evidence>
<proteinExistence type="inferred from homology"/>
<reference evidence="8 9" key="1">
    <citation type="submission" date="2014-04" db="EMBL/GenBank/DDBJ databases">
        <title>Draft genome sequence of Bacillus azotoformans MEV2011, a (co-) denitrifying strain unable to grow in the presence of oxygen.</title>
        <authorList>
            <person name="Nielsen M."/>
            <person name="Schreiber L."/>
            <person name="Finster K."/>
            <person name="Schramm A."/>
        </authorList>
    </citation>
    <scope>NUCLEOTIDE SEQUENCE [LARGE SCALE GENOMIC DNA]</scope>
    <source>
        <strain evidence="8 9">MEV2011</strain>
    </source>
</reference>
<keyword evidence="3" id="KW-0813">Transport</keyword>
<feature type="chain" id="PRO_5039485128" evidence="6">
    <location>
        <begin position="19"/>
        <end position="325"/>
    </location>
</feature>
<dbReference type="SUPFAM" id="SSF53807">
    <property type="entry name" value="Helical backbone' metal receptor"/>
    <property type="match status" value="1"/>
</dbReference>
<accession>A0A072NTV0</accession>
<evidence type="ECO:0000313" key="8">
    <source>
        <dbReference type="EMBL" id="KEF36645.1"/>
    </source>
</evidence>
<dbReference type="GO" id="GO:1901678">
    <property type="term" value="P:iron coordination entity transport"/>
    <property type="evidence" value="ECO:0007669"/>
    <property type="project" value="UniProtKB-ARBA"/>
</dbReference>
<dbReference type="GO" id="GO:0030288">
    <property type="term" value="C:outer membrane-bounded periplasmic space"/>
    <property type="evidence" value="ECO:0007669"/>
    <property type="project" value="TreeGrafter"/>
</dbReference>
<dbReference type="PATRIC" id="fig|1348973.3.peg.4092"/>
<feature type="region of interest" description="Disordered" evidence="5">
    <location>
        <begin position="22"/>
        <end position="44"/>
    </location>
</feature>
<dbReference type="PANTHER" id="PTHR30532:SF28">
    <property type="entry name" value="PETROBACTIN-BINDING PROTEIN YCLQ"/>
    <property type="match status" value="1"/>
</dbReference>
<evidence type="ECO:0000256" key="6">
    <source>
        <dbReference type="SAM" id="SignalP"/>
    </source>
</evidence>
<comment type="caution">
    <text evidence="8">The sequence shown here is derived from an EMBL/GenBank/DDBJ whole genome shotgun (WGS) entry which is preliminary data.</text>
</comment>
<protein>
    <submittedName>
        <fullName evidence="8">ABC-type enterochelin transport system, periplasmic component</fullName>
    </submittedName>
</protein>
<dbReference type="RefSeq" id="WP_035198018.1">
    <property type="nucleotide sequence ID" value="NZ_JJRY01000024.1"/>
</dbReference>
<sequence>MKRLSLLFLVVVLTIVTAACGTGSSSQPAEQTEKTETTGTPVETETTEITIKHKLGETTVTKNPEKVVVFDFGVLDTLDKLGVEIAAVPQGGTIPIYLSKYADSKYVNAGGLKEPDFETIAGLDPDLIIISDRQADLYEEFNKIAPTIHMGVDYTRYMDSYKENSITLGQIFNKEAEVEAELAEADEAIKSLHEKAIASGQNALIVLANAGNLSAYGPGSRFGLVHDVFGLKAVDENIEVSTHGQNISFEYIVEKDPDYLFVVDRDAVVGGDASAKQTIENELIKNTKAYKNGNIVYLDPNYWYLSGGGLVSVAEMVKAIEAAIQ</sequence>
<dbReference type="Gene3D" id="3.40.50.1980">
    <property type="entry name" value="Nitrogenase molybdenum iron protein domain"/>
    <property type="match status" value="2"/>
</dbReference>
<evidence type="ECO:0000256" key="1">
    <source>
        <dbReference type="ARBA" id="ARBA00004193"/>
    </source>
</evidence>
<dbReference type="InterPro" id="IPR051313">
    <property type="entry name" value="Bact_iron-sidero_bind"/>
</dbReference>
<organism evidence="8 9">
    <name type="scientific">Schinkia azotoformans MEV2011</name>
    <dbReference type="NCBI Taxonomy" id="1348973"/>
    <lineage>
        <taxon>Bacteria</taxon>
        <taxon>Bacillati</taxon>
        <taxon>Bacillota</taxon>
        <taxon>Bacilli</taxon>
        <taxon>Bacillales</taxon>
        <taxon>Bacillaceae</taxon>
        <taxon>Calidifontibacillus/Schinkia group</taxon>
        <taxon>Schinkia</taxon>
    </lineage>
</organism>
<evidence type="ECO:0000256" key="3">
    <source>
        <dbReference type="ARBA" id="ARBA00022448"/>
    </source>
</evidence>
<keyword evidence="4 6" id="KW-0732">Signal</keyword>
<evidence type="ECO:0000256" key="5">
    <source>
        <dbReference type="SAM" id="MobiDB-lite"/>
    </source>
</evidence>
<evidence type="ECO:0000313" key="9">
    <source>
        <dbReference type="Proteomes" id="UP000027936"/>
    </source>
</evidence>
<dbReference type="CDD" id="cd01140">
    <property type="entry name" value="FatB"/>
    <property type="match status" value="1"/>
</dbReference>
<feature type="signal peptide" evidence="6">
    <location>
        <begin position="1"/>
        <end position="18"/>
    </location>
</feature>
<dbReference type="Proteomes" id="UP000027936">
    <property type="component" value="Unassembled WGS sequence"/>
</dbReference>
<dbReference type="InterPro" id="IPR002491">
    <property type="entry name" value="ABC_transptr_periplasmic_BD"/>
</dbReference>
<dbReference type="PROSITE" id="PS51257">
    <property type="entry name" value="PROKAR_LIPOPROTEIN"/>
    <property type="match status" value="1"/>
</dbReference>
<dbReference type="PANTHER" id="PTHR30532">
    <property type="entry name" value="IRON III DICITRATE-BINDING PERIPLASMIC PROTEIN"/>
    <property type="match status" value="1"/>
</dbReference>
<dbReference type="InterPro" id="IPR033870">
    <property type="entry name" value="FatB"/>
</dbReference>
<feature type="domain" description="Fe/B12 periplasmic-binding" evidence="7">
    <location>
        <begin position="66"/>
        <end position="325"/>
    </location>
</feature>